<reference evidence="8" key="1">
    <citation type="submission" date="2015-12" db="EMBL/GenBank/DDBJ databases">
        <title>Update maize B73 reference genome by single molecule sequencing technologies.</title>
        <authorList>
            <consortium name="Maize Genome Sequencing Project"/>
            <person name="Ware D."/>
        </authorList>
    </citation>
    <scope>NUCLEOTIDE SEQUENCE [LARGE SCALE GENOMIC DNA]</scope>
    <source>
        <strain evidence="8">cv. B73</strain>
    </source>
</reference>
<keyword evidence="2" id="KW-0805">Transcription regulation</keyword>
<keyword evidence="4" id="KW-0804">Transcription</keyword>
<evidence type="ECO:0000256" key="1">
    <source>
        <dbReference type="ARBA" id="ARBA00004123"/>
    </source>
</evidence>
<dbReference type="PANTHER" id="PTHR31072:SF23">
    <property type="entry name" value="TRANSCRIPTION FACTOR PCF8"/>
    <property type="match status" value="1"/>
</dbReference>
<dbReference type="OrthoDB" id="1927134at2759"/>
<name>A0A804QH85_MAIZE</name>
<keyword evidence="3" id="KW-0238">DNA-binding</keyword>
<dbReference type="GO" id="GO:0003700">
    <property type="term" value="F:DNA-binding transcription factor activity"/>
    <property type="evidence" value="ECO:0000318"/>
    <property type="project" value="GO_Central"/>
</dbReference>
<evidence type="ECO:0000256" key="2">
    <source>
        <dbReference type="ARBA" id="ARBA00023015"/>
    </source>
</evidence>
<dbReference type="EnsemblPlants" id="Zm00001eb328570_T001">
    <property type="protein sequence ID" value="Zm00001eb328570_P001"/>
    <property type="gene ID" value="Zm00001eb328570"/>
</dbReference>
<dbReference type="GeneID" id="103633471"/>
<dbReference type="Gramene" id="Zm00001eb328570_T001">
    <property type="protein sequence ID" value="Zm00001eb328570_P001"/>
    <property type="gene ID" value="Zm00001eb328570"/>
</dbReference>
<dbReference type="InParanoid" id="A0A804QH85"/>
<evidence type="ECO:0000259" key="6">
    <source>
        <dbReference type="PROSITE" id="PS51369"/>
    </source>
</evidence>
<evidence type="ECO:0000313" key="8">
    <source>
        <dbReference type="Proteomes" id="UP000007305"/>
    </source>
</evidence>
<keyword evidence="8" id="KW-1185">Reference proteome</keyword>
<evidence type="ECO:0000256" key="5">
    <source>
        <dbReference type="ARBA" id="ARBA00023242"/>
    </source>
</evidence>
<evidence type="ECO:0000256" key="4">
    <source>
        <dbReference type="ARBA" id="ARBA00023163"/>
    </source>
</evidence>
<sequence>MLLCRAAGVAAPARVLRCPLPLHSGPAACCSGTGRRISPAGKAGRRGGELSTARALPSPSLAGQIDRSPSGSRLRSLLYFRFARFPFQKEPIGLLLDRCARLDFFWEFNRRMGRDGGRVRMSRVLATGDERGMGEVAGVERAACKRPRGALDGGGSGSAAAWPACRVARAAAGGKDRHSKVVTARGLRDRRVRLSVPTAIQFYDIQDRLGVDQPSKAIEWLIRAAAAAIDGLPSLDCSFVFPHAAASPPGGAADDAELSTSETSKSSVLSLANAPVDNTAAHSQQDSHAYNNNAAAGGGAFADLILHCSANNSSKPVQQQPTLAYYATQPPNAHSASAISFETMLPHFSFLQEQPHHAIAFDRGTLQSNAAVAAPLWPTSQHACLLQRFAASPADATGLPSFFLGSGAAGASPVVPANAEPRLQLWDFKQERKT</sequence>
<reference evidence="7" key="2">
    <citation type="submission" date="2019-07" db="EMBL/GenBank/DDBJ databases">
        <authorList>
            <person name="Seetharam A."/>
            <person name="Woodhouse M."/>
            <person name="Cannon E."/>
        </authorList>
    </citation>
    <scope>NUCLEOTIDE SEQUENCE [LARGE SCALE GENOMIC DNA]</scope>
    <source>
        <strain evidence="7">cv. B73</strain>
    </source>
</reference>
<evidence type="ECO:0000313" key="7">
    <source>
        <dbReference type="EnsemblPlants" id="Zm00001eb328570_P001"/>
    </source>
</evidence>
<evidence type="ECO:0007829" key="9">
    <source>
        <dbReference type="PeptideAtlas" id="A0A804QH85"/>
    </source>
</evidence>
<dbReference type="PANTHER" id="PTHR31072">
    <property type="entry name" value="TRANSCRIPTION FACTOR TCP4-RELATED"/>
    <property type="match status" value="1"/>
</dbReference>
<dbReference type="AlphaFoldDB" id="A0A804QH85"/>
<dbReference type="GO" id="GO:0043565">
    <property type="term" value="F:sequence-specific DNA binding"/>
    <property type="evidence" value="ECO:0000318"/>
    <property type="project" value="GO_Central"/>
</dbReference>
<feature type="domain" description="TCP" evidence="6">
    <location>
        <begin position="174"/>
        <end position="232"/>
    </location>
</feature>
<dbReference type="Pfam" id="PF03634">
    <property type="entry name" value="TCP"/>
    <property type="match status" value="1"/>
</dbReference>
<comment type="subcellular location">
    <subcellularLocation>
        <location evidence="1">Nucleus</location>
    </subcellularLocation>
</comment>
<keyword evidence="5" id="KW-0539">Nucleus</keyword>
<dbReference type="GO" id="GO:0005634">
    <property type="term" value="C:nucleus"/>
    <property type="evidence" value="ECO:0000318"/>
    <property type="project" value="GO_Central"/>
</dbReference>
<accession>A0A804QH85</accession>
<dbReference type="Proteomes" id="UP000007305">
    <property type="component" value="Chromosome 7"/>
</dbReference>
<dbReference type="InterPro" id="IPR017887">
    <property type="entry name" value="TF_TCP_subgr"/>
</dbReference>
<dbReference type="KEGG" id="zma:103633471"/>
<keyword evidence="9" id="KW-1267">Proteomics identification</keyword>
<proteinExistence type="evidence at protein level"/>
<organism evidence="7 8">
    <name type="scientific">Zea mays</name>
    <name type="common">Maize</name>
    <dbReference type="NCBI Taxonomy" id="4577"/>
    <lineage>
        <taxon>Eukaryota</taxon>
        <taxon>Viridiplantae</taxon>
        <taxon>Streptophyta</taxon>
        <taxon>Embryophyta</taxon>
        <taxon>Tracheophyta</taxon>
        <taxon>Spermatophyta</taxon>
        <taxon>Magnoliopsida</taxon>
        <taxon>Liliopsida</taxon>
        <taxon>Poales</taxon>
        <taxon>Poaceae</taxon>
        <taxon>PACMAD clade</taxon>
        <taxon>Panicoideae</taxon>
        <taxon>Andropogonodae</taxon>
        <taxon>Andropogoneae</taxon>
        <taxon>Tripsacinae</taxon>
        <taxon>Zea</taxon>
    </lineage>
</organism>
<dbReference type="FunCoup" id="A0A804QH85">
    <property type="interactions" value="1111"/>
</dbReference>
<dbReference type="GO" id="GO:2000032">
    <property type="term" value="P:regulation of secondary shoot formation"/>
    <property type="evidence" value="ECO:0000318"/>
    <property type="project" value="GO_Central"/>
</dbReference>
<dbReference type="PROSITE" id="PS51369">
    <property type="entry name" value="TCP"/>
    <property type="match status" value="1"/>
</dbReference>
<dbReference type="InterPro" id="IPR005333">
    <property type="entry name" value="Transcription_factor_TCP"/>
</dbReference>
<evidence type="ECO:0000256" key="3">
    <source>
        <dbReference type="ARBA" id="ARBA00023125"/>
    </source>
</evidence>
<reference evidence="7" key="3">
    <citation type="submission" date="2021-05" db="UniProtKB">
        <authorList>
            <consortium name="EnsemblPlants"/>
        </authorList>
    </citation>
    <scope>IDENTIFICATION</scope>
    <source>
        <strain evidence="7">cv. B73</strain>
    </source>
</reference>
<protein>
    <recommendedName>
        <fullName evidence="6">TCP domain-containing protein</fullName>
    </recommendedName>
</protein>